<proteinExistence type="predicted"/>
<evidence type="ECO:0000313" key="1">
    <source>
        <dbReference type="EMBL" id="KAJ8123109.1"/>
    </source>
</evidence>
<evidence type="ECO:0000313" key="2">
    <source>
        <dbReference type="Proteomes" id="UP001153334"/>
    </source>
</evidence>
<organism evidence="1 2">
    <name type="scientific">Nemania bipapillata</name>
    <dbReference type="NCBI Taxonomy" id="110536"/>
    <lineage>
        <taxon>Eukaryota</taxon>
        <taxon>Fungi</taxon>
        <taxon>Dikarya</taxon>
        <taxon>Ascomycota</taxon>
        <taxon>Pezizomycotina</taxon>
        <taxon>Sordariomycetes</taxon>
        <taxon>Xylariomycetidae</taxon>
        <taxon>Xylariales</taxon>
        <taxon>Xylariaceae</taxon>
        <taxon>Nemania</taxon>
    </lineage>
</organism>
<reference evidence="1" key="1">
    <citation type="submission" date="2022-11" db="EMBL/GenBank/DDBJ databases">
        <title>Genome Sequence of Nemania bipapillata.</title>
        <authorList>
            <person name="Buettner E."/>
        </authorList>
    </citation>
    <scope>NUCLEOTIDE SEQUENCE</scope>
    <source>
        <strain evidence="1">CP14</strain>
    </source>
</reference>
<sequence length="263" mass="29514">MEVALASPTNTEDANALPQNPDEGFVEILISNLKSFVFAGHDTLASTICFMVKCLEDNPSCLTKLRAEHDAIFGRDIDSATNVLTKSPHLLNSLPYTLAVIKETLRIYPLASTMREGRRDFYLAVPGSPIRYPTEGTGLWLSAHRIHTSPEYWPEPSRFRPERWIVEAGHPLRPVQDTWVPFSAGPRNCIGMELALTQLKLVAILTARKFDIEQAWDEWDRQRGDKATPSHLVNGERLYPVGAGAVHPKDGMPVHVRLREQII</sequence>
<comment type="caution">
    <text evidence="1">The sequence shown here is derived from an EMBL/GenBank/DDBJ whole genome shotgun (WGS) entry which is preliminary data.</text>
</comment>
<accession>A0ACC2J6M4</accession>
<protein>
    <submittedName>
        <fullName evidence="1">Uncharacterized protein</fullName>
    </submittedName>
</protein>
<name>A0ACC2J6M4_9PEZI</name>
<dbReference type="EMBL" id="JAPESX010000125">
    <property type="protein sequence ID" value="KAJ8123109.1"/>
    <property type="molecule type" value="Genomic_DNA"/>
</dbReference>
<keyword evidence="2" id="KW-1185">Reference proteome</keyword>
<gene>
    <name evidence="1" type="ORF">ONZ43_g861</name>
</gene>
<dbReference type="Proteomes" id="UP001153334">
    <property type="component" value="Unassembled WGS sequence"/>
</dbReference>